<keyword evidence="7 9" id="KW-0472">Membrane</keyword>
<dbReference type="GO" id="GO:0005886">
    <property type="term" value="C:plasma membrane"/>
    <property type="evidence" value="ECO:0007669"/>
    <property type="project" value="TreeGrafter"/>
</dbReference>
<keyword evidence="8" id="KW-0325">Glycoprotein</keyword>
<keyword evidence="4 9" id="KW-0812">Transmembrane</keyword>
<dbReference type="STRING" id="318479.A0A0N4UL71"/>
<comment type="similarity">
    <text evidence="2 9">Belongs to the dicarboxylate/amino acid:cation symporter (DAACS) (TC 2.A.23) family.</text>
</comment>
<feature type="transmembrane region" description="Helical" evidence="9">
    <location>
        <begin position="6"/>
        <end position="27"/>
    </location>
</feature>
<keyword evidence="3 9" id="KW-0813">Transport</keyword>
<evidence type="ECO:0000256" key="6">
    <source>
        <dbReference type="ARBA" id="ARBA00022989"/>
    </source>
</evidence>
<feature type="transmembrane region" description="Helical" evidence="9">
    <location>
        <begin position="214"/>
        <end position="239"/>
    </location>
</feature>
<evidence type="ECO:0000256" key="2">
    <source>
        <dbReference type="ARBA" id="ARBA00006148"/>
    </source>
</evidence>
<evidence type="ECO:0000313" key="10">
    <source>
        <dbReference type="EMBL" id="VDN60422.1"/>
    </source>
</evidence>
<evidence type="ECO:0000256" key="8">
    <source>
        <dbReference type="ARBA" id="ARBA00023180"/>
    </source>
</evidence>
<dbReference type="EMBL" id="UYYG01001215">
    <property type="protein sequence ID" value="VDN60422.1"/>
    <property type="molecule type" value="Genomic_DNA"/>
</dbReference>
<proteinExistence type="inferred from homology"/>
<evidence type="ECO:0000256" key="9">
    <source>
        <dbReference type="RuleBase" id="RU361216"/>
    </source>
</evidence>
<dbReference type="InterPro" id="IPR001991">
    <property type="entry name" value="Na-dicarboxylate_symporter"/>
</dbReference>
<evidence type="ECO:0000256" key="5">
    <source>
        <dbReference type="ARBA" id="ARBA00022847"/>
    </source>
</evidence>
<feature type="transmembrane region" description="Helical" evidence="9">
    <location>
        <begin position="364"/>
        <end position="391"/>
    </location>
</feature>
<keyword evidence="12" id="KW-1185">Reference proteome</keyword>
<name>A0A0N4UL71_DRAME</name>
<evidence type="ECO:0000256" key="3">
    <source>
        <dbReference type="ARBA" id="ARBA00022448"/>
    </source>
</evidence>
<dbReference type="GO" id="GO:0005313">
    <property type="term" value="F:L-glutamate transmembrane transporter activity"/>
    <property type="evidence" value="ECO:0007669"/>
    <property type="project" value="TreeGrafter"/>
</dbReference>
<evidence type="ECO:0000256" key="7">
    <source>
        <dbReference type="ARBA" id="ARBA00023136"/>
    </source>
</evidence>
<gene>
    <name evidence="10" type="ORF">DME_LOCUS10395</name>
</gene>
<feature type="transmembrane region" description="Helical" evidence="9">
    <location>
        <begin position="251"/>
        <end position="276"/>
    </location>
</feature>
<evidence type="ECO:0000313" key="11">
    <source>
        <dbReference type="Proteomes" id="UP000038040"/>
    </source>
</evidence>
<dbReference type="AlphaFoldDB" id="A0A0N4UL71"/>
<dbReference type="PANTHER" id="PTHR11958">
    <property type="entry name" value="SODIUM/DICARBOXYLATE SYMPORTER-RELATED"/>
    <property type="match status" value="1"/>
</dbReference>
<reference evidence="10 12" key="2">
    <citation type="submission" date="2018-11" db="EMBL/GenBank/DDBJ databases">
        <authorList>
            <consortium name="Pathogen Informatics"/>
        </authorList>
    </citation>
    <scope>NUCLEOTIDE SEQUENCE [LARGE SCALE GENOMIC DNA]</scope>
</reference>
<dbReference type="PROSITE" id="PS00713">
    <property type="entry name" value="NA_DICARBOXYL_SYMP_1"/>
    <property type="match status" value="1"/>
</dbReference>
<sequence>MNWFLKNWLLVSTIIAVVFGALFGFILRSLSLSPQSIMLISFPGEILMHMLKMMILPLITSSLISGSLAILYYFVTTAVAVVTGIFLVLMIHPGDPNIKEDLGEGTEGKTVSTIDTFLDLIRNMFPENIVQASFQQVQTKYIEVKPKILKKNTTELQLAISNGSMSILKPTVEYTAGMNVLGIIVFCIAFGIVLSQLGEQARVMVEFFAVMDQVIMKLVMMVMWYSPIGILCLIMGKILEIRDLAETAKMLFMYMLTVLSGLIIHALITLPTIFFLCTRKNPFVYMRGLLQAWITALGTASSSATLPLTFRCLEENLGIDRRVTRFVLPVGATINMLSFGQVVTVSLTATLASVGAASVPSAGLVTMLIVLTAVGLPVKDVSLIVAVDWLLDRIRTSINVLGDAFGAGIVHHFSRDHLAAMDAEHKLSHQIFDDHGNSELIVNNI</sequence>
<evidence type="ECO:0000313" key="13">
    <source>
        <dbReference type="WBParaSite" id="DME_0000852801-mRNA-1"/>
    </source>
</evidence>
<organism evidence="11 13">
    <name type="scientific">Dracunculus medinensis</name>
    <name type="common">Guinea worm</name>
    <dbReference type="NCBI Taxonomy" id="318479"/>
    <lineage>
        <taxon>Eukaryota</taxon>
        <taxon>Metazoa</taxon>
        <taxon>Ecdysozoa</taxon>
        <taxon>Nematoda</taxon>
        <taxon>Chromadorea</taxon>
        <taxon>Rhabditida</taxon>
        <taxon>Spirurina</taxon>
        <taxon>Dracunculoidea</taxon>
        <taxon>Dracunculidae</taxon>
        <taxon>Dracunculus</taxon>
    </lineage>
</organism>
<dbReference type="PANTHER" id="PTHR11958:SF110">
    <property type="entry name" value="EXCITATORY AMINO ACID TRANSPORTER"/>
    <property type="match status" value="1"/>
</dbReference>
<dbReference type="SUPFAM" id="SSF118215">
    <property type="entry name" value="Proton glutamate symport protein"/>
    <property type="match status" value="1"/>
</dbReference>
<evidence type="ECO:0000256" key="1">
    <source>
        <dbReference type="ARBA" id="ARBA00004141"/>
    </source>
</evidence>
<dbReference type="GO" id="GO:0015175">
    <property type="term" value="F:neutral L-amino acid transmembrane transporter activity"/>
    <property type="evidence" value="ECO:0007669"/>
    <property type="project" value="TreeGrafter"/>
</dbReference>
<evidence type="ECO:0000313" key="12">
    <source>
        <dbReference type="Proteomes" id="UP000274756"/>
    </source>
</evidence>
<reference evidence="13" key="1">
    <citation type="submission" date="2017-02" db="UniProtKB">
        <authorList>
            <consortium name="WormBaseParasite"/>
        </authorList>
    </citation>
    <scope>IDENTIFICATION</scope>
</reference>
<dbReference type="Proteomes" id="UP000274756">
    <property type="component" value="Unassembled WGS sequence"/>
</dbReference>
<dbReference type="GO" id="GO:0015501">
    <property type="term" value="F:glutamate:sodium symporter activity"/>
    <property type="evidence" value="ECO:0007669"/>
    <property type="project" value="TreeGrafter"/>
</dbReference>
<feature type="transmembrane region" description="Helical" evidence="9">
    <location>
        <begin position="70"/>
        <end position="91"/>
    </location>
</feature>
<dbReference type="InterPro" id="IPR036458">
    <property type="entry name" value="Na:dicarbo_symporter_sf"/>
</dbReference>
<keyword evidence="6 9" id="KW-1133">Transmembrane helix</keyword>
<dbReference type="Pfam" id="PF00375">
    <property type="entry name" value="SDF"/>
    <property type="match status" value="2"/>
</dbReference>
<feature type="transmembrane region" description="Helical" evidence="9">
    <location>
        <begin position="326"/>
        <end position="352"/>
    </location>
</feature>
<keyword evidence="5 9" id="KW-0769">Symport</keyword>
<dbReference type="WBParaSite" id="DME_0000852801-mRNA-1">
    <property type="protein sequence ID" value="DME_0000852801-mRNA-1"/>
    <property type="gene ID" value="DME_0000852801"/>
</dbReference>
<feature type="transmembrane region" description="Helical" evidence="9">
    <location>
        <begin position="174"/>
        <end position="194"/>
    </location>
</feature>
<dbReference type="Gene3D" id="1.10.3860.10">
    <property type="entry name" value="Sodium:dicarboxylate symporter"/>
    <property type="match status" value="1"/>
</dbReference>
<dbReference type="PRINTS" id="PR00173">
    <property type="entry name" value="EDTRNSPORT"/>
</dbReference>
<accession>A0A0N4UL71</accession>
<protein>
    <recommendedName>
        <fullName evidence="9">Amino acid transporter</fullName>
    </recommendedName>
</protein>
<feature type="transmembrane region" description="Helical" evidence="9">
    <location>
        <begin position="39"/>
        <end position="64"/>
    </location>
</feature>
<dbReference type="InterPro" id="IPR050746">
    <property type="entry name" value="DAACS"/>
</dbReference>
<evidence type="ECO:0000256" key="4">
    <source>
        <dbReference type="ARBA" id="ARBA00022692"/>
    </source>
</evidence>
<dbReference type="OrthoDB" id="5877963at2759"/>
<dbReference type="InterPro" id="IPR018107">
    <property type="entry name" value="Na-dicarboxylate_symporter_CS"/>
</dbReference>
<comment type="subcellular location">
    <subcellularLocation>
        <location evidence="1 9">Membrane</location>
        <topology evidence="1 9">Multi-pass membrane protein</topology>
    </subcellularLocation>
</comment>
<dbReference type="Proteomes" id="UP000038040">
    <property type="component" value="Unplaced"/>
</dbReference>